<dbReference type="InterPro" id="IPR011009">
    <property type="entry name" value="Kinase-like_dom_sf"/>
</dbReference>
<dbReference type="GeneID" id="94827912"/>
<dbReference type="InterPro" id="IPR017441">
    <property type="entry name" value="Protein_kinase_ATP_BS"/>
</dbReference>
<feature type="domain" description="Protein kinase" evidence="8">
    <location>
        <begin position="23"/>
        <end position="272"/>
    </location>
</feature>
<dbReference type="Proteomes" id="UP000179807">
    <property type="component" value="Unassembled WGS sequence"/>
</dbReference>
<dbReference type="AlphaFoldDB" id="A0A1J4JWN0"/>
<reference evidence="9" key="1">
    <citation type="submission" date="2016-10" db="EMBL/GenBank/DDBJ databases">
        <authorList>
            <person name="Benchimol M."/>
            <person name="Almeida L.G."/>
            <person name="Vasconcelos A.T."/>
            <person name="Perreira-Neves A."/>
            <person name="Rosa I.A."/>
            <person name="Tasca T."/>
            <person name="Bogo M.R."/>
            <person name="de Souza W."/>
        </authorList>
    </citation>
    <scope>NUCLEOTIDE SEQUENCE [LARGE SCALE GENOMIC DNA]</scope>
    <source>
        <strain evidence="9">K</strain>
    </source>
</reference>
<dbReference type="GO" id="GO:0005524">
    <property type="term" value="F:ATP binding"/>
    <property type="evidence" value="ECO:0007669"/>
    <property type="project" value="UniProtKB-UniRule"/>
</dbReference>
<evidence type="ECO:0000256" key="1">
    <source>
        <dbReference type="ARBA" id="ARBA00022527"/>
    </source>
</evidence>
<evidence type="ECO:0000256" key="5">
    <source>
        <dbReference type="ARBA" id="ARBA00022840"/>
    </source>
</evidence>
<keyword evidence="2" id="KW-0808">Transferase</keyword>
<evidence type="ECO:0000256" key="2">
    <source>
        <dbReference type="ARBA" id="ARBA00022679"/>
    </source>
</evidence>
<comment type="caution">
    <text evidence="9">The sequence shown here is derived from an EMBL/GenBank/DDBJ whole genome shotgun (WGS) entry which is preliminary data.</text>
</comment>
<dbReference type="VEuPathDB" id="TrichDB:TRFO_06626"/>
<dbReference type="PROSITE" id="PS50011">
    <property type="entry name" value="PROTEIN_KINASE_DOM"/>
    <property type="match status" value="1"/>
</dbReference>
<keyword evidence="1 7" id="KW-0723">Serine/threonine-protein kinase</keyword>
<evidence type="ECO:0000313" key="10">
    <source>
        <dbReference type="Proteomes" id="UP000179807"/>
    </source>
</evidence>
<keyword evidence="3 6" id="KW-0547">Nucleotide-binding</keyword>
<keyword evidence="4 9" id="KW-0418">Kinase</keyword>
<accession>A0A1J4JWN0</accession>
<dbReference type="PANTHER" id="PTHR24345:SF0">
    <property type="entry name" value="CELL CYCLE SERINE_THREONINE-PROTEIN KINASE CDC5_MSD2"/>
    <property type="match status" value="1"/>
</dbReference>
<dbReference type="InterPro" id="IPR008271">
    <property type="entry name" value="Ser/Thr_kinase_AS"/>
</dbReference>
<dbReference type="FunFam" id="1.10.510.10:FF:000956">
    <property type="entry name" value="CAMK family protein kinase"/>
    <property type="match status" value="1"/>
</dbReference>
<dbReference type="GO" id="GO:0005634">
    <property type="term" value="C:nucleus"/>
    <property type="evidence" value="ECO:0007669"/>
    <property type="project" value="TreeGrafter"/>
</dbReference>
<dbReference type="RefSeq" id="XP_068356547.1">
    <property type="nucleotide sequence ID" value="XM_068493208.1"/>
</dbReference>
<dbReference type="InterPro" id="IPR000719">
    <property type="entry name" value="Prot_kinase_dom"/>
</dbReference>
<dbReference type="EMBL" id="MLAK01000827">
    <property type="protein sequence ID" value="OHT03411.1"/>
    <property type="molecule type" value="Genomic_DNA"/>
</dbReference>
<dbReference type="SUPFAM" id="SSF56112">
    <property type="entry name" value="Protein kinase-like (PK-like)"/>
    <property type="match status" value="1"/>
</dbReference>
<dbReference type="PROSITE" id="PS00108">
    <property type="entry name" value="PROTEIN_KINASE_ST"/>
    <property type="match status" value="1"/>
</dbReference>
<dbReference type="GO" id="GO:0004674">
    <property type="term" value="F:protein serine/threonine kinase activity"/>
    <property type="evidence" value="ECO:0007669"/>
    <property type="project" value="UniProtKB-KW"/>
</dbReference>
<comment type="similarity">
    <text evidence="7">Belongs to the protein kinase superfamily.</text>
</comment>
<evidence type="ECO:0000313" key="9">
    <source>
        <dbReference type="EMBL" id="OHT03411.1"/>
    </source>
</evidence>
<evidence type="ECO:0000259" key="8">
    <source>
        <dbReference type="PROSITE" id="PS50011"/>
    </source>
</evidence>
<keyword evidence="10" id="KW-1185">Reference proteome</keyword>
<organism evidence="9 10">
    <name type="scientific">Tritrichomonas foetus</name>
    <dbReference type="NCBI Taxonomy" id="1144522"/>
    <lineage>
        <taxon>Eukaryota</taxon>
        <taxon>Metamonada</taxon>
        <taxon>Parabasalia</taxon>
        <taxon>Tritrichomonadida</taxon>
        <taxon>Tritrichomonadidae</taxon>
        <taxon>Tritrichomonas</taxon>
    </lineage>
</organism>
<dbReference type="Gene3D" id="1.10.510.10">
    <property type="entry name" value="Transferase(Phosphotransferase) domain 1"/>
    <property type="match status" value="1"/>
</dbReference>
<name>A0A1J4JWN0_9EUKA</name>
<evidence type="ECO:0000256" key="3">
    <source>
        <dbReference type="ARBA" id="ARBA00022741"/>
    </source>
</evidence>
<keyword evidence="5 6" id="KW-0067">ATP-binding</keyword>
<dbReference type="Pfam" id="PF00069">
    <property type="entry name" value="Pkinase"/>
    <property type="match status" value="1"/>
</dbReference>
<evidence type="ECO:0000256" key="7">
    <source>
        <dbReference type="RuleBase" id="RU000304"/>
    </source>
</evidence>
<proteinExistence type="inferred from homology"/>
<dbReference type="PROSITE" id="PS00107">
    <property type="entry name" value="PROTEIN_KINASE_ATP"/>
    <property type="match status" value="1"/>
</dbReference>
<protein>
    <submittedName>
        <fullName evidence="9">CAMK family protein kinase</fullName>
    </submittedName>
</protein>
<evidence type="ECO:0000256" key="4">
    <source>
        <dbReference type="ARBA" id="ARBA00022777"/>
    </source>
</evidence>
<feature type="binding site" evidence="6">
    <location>
        <position position="52"/>
    </location>
    <ligand>
        <name>ATP</name>
        <dbReference type="ChEBI" id="CHEBI:30616"/>
    </ligand>
</feature>
<dbReference type="PANTHER" id="PTHR24345">
    <property type="entry name" value="SERINE/THREONINE-PROTEIN KINASE PLK"/>
    <property type="match status" value="1"/>
</dbReference>
<evidence type="ECO:0000256" key="6">
    <source>
        <dbReference type="PROSITE-ProRule" id="PRU10141"/>
    </source>
</evidence>
<dbReference type="OrthoDB" id="4062651at2759"/>
<gene>
    <name evidence="9" type="ORF">TRFO_06626</name>
</gene>
<dbReference type="SMART" id="SM00220">
    <property type="entry name" value="S_TKc"/>
    <property type="match status" value="1"/>
</dbReference>
<sequence length="340" mass="39089">MNKIEDPLYTPIQVTSPDKIGPYLLKDKIGEGGFSHIRFAINVLTNQKLVCKIIPKRLLMEKNMESSLENEVAVLKKLDHNCTVHFYDLHYDTLNYYIMMEYCRGKTLLEFINESPKLSEGAVRVIFKKIAEAVKYIHDLGIVHRDLKPENILVNGNDVKLVDFGLAQYCSCDIDTKCGSLSYLAPEVLSQNTFNPYAADVWSLGIILYSMAFGHLPWTTRTPKELANQILRNQYFIPFGVSEPLKQLIENILNPNPEKRFNIQEILNSEWMTSFTPDQPVEVMEKIPSIVCPKIHTKIVKSNHIRIPSIDGKNLLKLTKRVPDRIALNKYHRRNLSNLF</sequence>